<dbReference type="EMBL" id="GHJT01000910">
    <property type="protein sequence ID" value="MOY34881.1"/>
    <property type="molecule type" value="Transcribed_RNA"/>
</dbReference>
<name>A0A4D5RE92_IXOSC</name>
<organism evidence="2">
    <name type="scientific">Ixodes scapularis</name>
    <name type="common">Black-legged tick</name>
    <name type="synonym">Deer tick</name>
    <dbReference type="NCBI Taxonomy" id="6945"/>
    <lineage>
        <taxon>Eukaryota</taxon>
        <taxon>Metazoa</taxon>
        <taxon>Ecdysozoa</taxon>
        <taxon>Arthropoda</taxon>
        <taxon>Chelicerata</taxon>
        <taxon>Arachnida</taxon>
        <taxon>Acari</taxon>
        <taxon>Parasitiformes</taxon>
        <taxon>Ixodida</taxon>
        <taxon>Ixodoidea</taxon>
        <taxon>Ixodidae</taxon>
        <taxon>Ixodinae</taxon>
        <taxon>Ixodes</taxon>
    </lineage>
</organism>
<feature type="chain" id="PRO_5020038331" evidence="1">
    <location>
        <begin position="34"/>
        <end position="104"/>
    </location>
</feature>
<sequence length="104" mass="12138">MSRPPPSCWSVLFFYRMVLLAFLVLLLVRGAQQKYKKHFLGFDELCRGGEMQPTEHKPVESKKWFRSVGKSAKEKRGVKEEKKKKLVPGCFFDTWPACVSYFSM</sequence>
<evidence type="ECO:0000313" key="2">
    <source>
        <dbReference type="EMBL" id="MOY34881.1"/>
    </source>
</evidence>
<proteinExistence type="predicted"/>
<evidence type="ECO:0000256" key="1">
    <source>
        <dbReference type="SAM" id="SignalP"/>
    </source>
</evidence>
<accession>A0A4D5RE92</accession>
<protein>
    <submittedName>
        <fullName evidence="2">Putative secreted protein</fullName>
    </submittedName>
</protein>
<feature type="signal peptide" evidence="1">
    <location>
        <begin position="1"/>
        <end position="33"/>
    </location>
</feature>
<keyword evidence="1" id="KW-0732">Signal</keyword>
<reference evidence="2" key="1">
    <citation type="submission" date="2019-04" db="EMBL/GenBank/DDBJ databases">
        <title>An insight into the mialome of Ixodes scapularis.</title>
        <authorList>
            <person name="Ribeiro J.M."/>
            <person name="Mather T.N."/>
            <person name="Karim S."/>
        </authorList>
    </citation>
    <scope>NUCLEOTIDE SEQUENCE</scope>
</reference>
<dbReference type="AlphaFoldDB" id="A0A4D5RE92"/>